<keyword evidence="1" id="KW-1133">Transmembrane helix</keyword>
<dbReference type="EMBL" id="CH476622">
    <property type="protein sequence ID" value="EDN96297.1"/>
    <property type="molecule type" value="Genomic_DNA"/>
</dbReference>
<dbReference type="RefSeq" id="XP_001597029.1">
    <property type="nucleotide sequence ID" value="XM_001596979.1"/>
</dbReference>
<organism evidence="2 3">
    <name type="scientific">Sclerotinia sclerotiorum (strain ATCC 18683 / 1980 / Ss-1)</name>
    <name type="common">White mold</name>
    <name type="synonym">Whetzelinia sclerotiorum</name>
    <dbReference type="NCBI Taxonomy" id="665079"/>
    <lineage>
        <taxon>Eukaryota</taxon>
        <taxon>Fungi</taxon>
        <taxon>Dikarya</taxon>
        <taxon>Ascomycota</taxon>
        <taxon>Pezizomycotina</taxon>
        <taxon>Leotiomycetes</taxon>
        <taxon>Helotiales</taxon>
        <taxon>Sclerotiniaceae</taxon>
        <taxon>Sclerotinia</taxon>
    </lineage>
</organism>
<dbReference type="AlphaFoldDB" id="A7E7E5"/>
<dbReference type="KEGG" id="ssl:SS1G_01223"/>
<name>A7E7E5_SCLS1</name>
<dbReference type="HOGENOM" id="CLU_1982901_0_0_1"/>
<dbReference type="GeneID" id="5493457"/>
<feature type="transmembrane region" description="Helical" evidence="1">
    <location>
        <begin position="105"/>
        <end position="124"/>
    </location>
</feature>
<evidence type="ECO:0000313" key="2">
    <source>
        <dbReference type="EMBL" id="EDN96297.1"/>
    </source>
</evidence>
<evidence type="ECO:0000256" key="1">
    <source>
        <dbReference type="SAM" id="Phobius"/>
    </source>
</evidence>
<dbReference type="InParanoid" id="A7E7E5"/>
<accession>A7E7E5</accession>
<dbReference type="Proteomes" id="UP000001312">
    <property type="component" value="Unassembled WGS sequence"/>
</dbReference>
<gene>
    <name evidence="2" type="ORF">SS1G_01223</name>
</gene>
<reference evidence="3" key="1">
    <citation type="journal article" date="2011" name="PLoS Genet.">
        <title>Genomic analysis of the necrotrophic fungal pathogens Sclerotinia sclerotiorum and Botrytis cinerea.</title>
        <authorList>
            <person name="Amselem J."/>
            <person name="Cuomo C.A."/>
            <person name="van Kan J.A."/>
            <person name="Viaud M."/>
            <person name="Benito E.P."/>
            <person name="Couloux A."/>
            <person name="Coutinho P.M."/>
            <person name="de Vries R.P."/>
            <person name="Dyer P.S."/>
            <person name="Fillinger S."/>
            <person name="Fournier E."/>
            <person name="Gout L."/>
            <person name="Hahn M."/>
            <person name="Kohn L."/>
            <person name="Lapalu N."/>
            <person name="Plummer K.M."/>
            <person name="Pradier J.M."/>
            <person name="Quevillon E."/>
            <person name="Sharon A."/>
            <person name="Simon A."/>
            <person name="ten Have A."/>
            <person name="Tudzynski B."/>
            <person name="Tudzynski P."/>
            <person name="Wincker P."/>
            <person name="Andrew M."/>
            <person name="Anthouard V."/>
            <person name="Beever R.E."/>
            <person name="Beffa R."/>
            <person name="Benoit I."/>
            <person name="Bouzid O."/>
            <person name="Brault B."/>
            <person name="Chen Z."/>
            <person name="Choquer M."/>
            <person name="Collemare J."/>
            <person name="Cotton P."/>
            <person name="Danchin E.G."/>
            <person name="Da Silva C."/>
            <person name="Gautier A."/>
            <person name="Giraud C."/>
            <person name="Giraud T."/>
            <person name="Gonzalez C."/>
            <person name="Grossetete S."/>
            <person name="Guldener U."/>
            <person name="Henrissat B."/>
            <person name="Howlett B.J."/>
            <person name="Kodira C."/>
            <person name="Kretschmer M."/>
            <person name="Lappartient A."/>
            <person name="Leroch M."/>
            <person name="Levis C."/>
            <person name="Mauceli E."/>
            <person name="Neuveglise C."/>
            <person name="Oeser B."/>
            <person name="Pearson M."/>
            <person name="Poulain J."/>
            <person name="Poussereau N."/>
            <person name="Quesneville H."/>
            <person name="Rascle C."/>
            <person name="Schumacher J."/>
            <person name="Segurens B."/>
            <person name="Sexton A."/>
            <person name="Silva E."/>
            <person name="Sirven C."/>
            <person name="Soanes D.M."/>
            <person name="Talbot N.J."/>
            <person name="Templeton M."/>
            <person name="Yandava C."/>
            <person name="Yarden O."/>
            <person name="Zeng Q."/>
            <person name="Rollins J.A."/>
            <person name="Lebrun M.H."/>
            <person name="Dickman M."/>
        </authorList>
    </citation>
    <scope>NUCLEOTIDE SEQUENCE [LARGE SCALE GENOMIC DNA]</scope>
    <source>
        <strain evidence="3">ATCC 18683 / 1980 / Ss-1</strain>
    </source>
</reference>
<evidence type="ECO:0000313" key="3">
    <source>
        <dbReference type="Proteomes" id="UP000001312"/>
    </source>
</evidence>
<protein>
    <submittedName>
        <fullName evidence="2">Uncharacterized protein</fullName>
    </submittedName>
</protein>
<keyword evidence="1" id="KW-0812">Transmembrane</keyword>
<proteinExistence type="predicted"/>
<keyword evidence="3" id="KW-1185">Reference proteome</keyword>
<sequence>MPTRVFNHNLLPSFDEFVGLMMIRTSDPTIQVTPPSPTKIDDDNKKHGKEINCTDESTYTIEGHEETKRQFSIMIEKGFAKFCWLIAYTPKRCRYDPESPPKFNMALNLLFAFVSCIFLVVIAGNF</sequence>
<keyword evidence="1" id="KW-0472">Membrane</keyword>